<dbReference type="PANTHER" id="PTHR23151:SF90">
    <property type="entry name" value="DIHYDROLIPOYLLYSINE-RESIDUE ACETYLTRANSFERASE COMPONENT OF PYRUVATE DEHYDROGENASE COMPLEX, MITOCHONDRIAL-RELATED"/>
    <property type="match status" value="1"/>
</dbReference>
<dbReference type="GO" id="GO:0045254">
    <property type="term" value="C:pyruvate dehydrogenase complex"/>
    <property type="evidence" value="ECO:0007669"/>
    <property type="project" value="InterPro"/>
</dbReference>
<comment type="cofactor">
    <cofactor evidence="1 4">
        <name>(R)-lipoate</name>
        <dbReference type="ChEBI" id="CHEBI:83088"/>
    </cofactor>
</comment>
<evidence type="ECO:0000313" key="9">
    <source>
        <dbReference type="Proteomes" id="UP000335415"/>
    </source>
</evidence>
<feature type="compositionally biased region" description="Basic and acidic residues" evidence="5">
    <location>
        <begin position="145"/>
        <end position="155"/>
    </location>
</feature>
<dbReference type="InterPro" id="IPR023213">
    <property type="entry name" value="CAT-like_dom_sf"/>
</dbReference>
<dbReference type="SUPFAM" id="SSF52777">
    <property type="entry name" value="CoA-dependent acyltransferases"/>
    <property type="match status" value="1"/>
</dbReference>
<dbReference type="InterPro" id="IPR000089">
    <property type="entry name" value="Biotin_lipoyl"/>
</dbReference>
<dbReference type="Proteomes" id="UP000335415">
    <property type="component" value="Unassembled WGS sequence"/>
</dbReference>
<accession>A0A5J5FSX5</accession>
<proteinExistence type="inferred from homology"/>
<feature type="domain" description="Lipoyl-binding" evidence="6">
    <location>
        <begin position="4"/>
        <end position="79"/>
    </location>
</feature>
<evidence type="ECO:0000259" key="7">
    <source>
        <dbReference type="PROSITE" id="PS51826"/>
    </source>
</evidence>
<organism evidence="8 9">
    <name type="scientific">Affinibrenneria salicis</name>
    <dbReference type="NCBI Taxonomy" id="2590031"/>
    <lineage>
        <taxon>Bacteria</taxon>
        <taxon>Pseudomonadati</taxon>
        <taxon>Pseudomonadota</taxon>
        <taxon>Gammaproteobacteria</taxon>
        <taxon>Enterobacterales</taxon>
        <taxon>Pectobacteriaceae</taxon>
        <taxon>Affinibrenneria</taxon>
    </lineage>
</organism>
<dbReference type="InterPro" id="IPR003016">
    <property type="entry name" value="2-oxoA_DH_lipoyl-BS"/>
</dbReference>
<keyword evidence="3 4" id="KW-0450">Lipoyl</keyword>
<feature type="region of interest" description="Disordered" evidence="5">
    <location>
        <begin position="98"/>
        <end position="155"/>
    </location>
</feature>
<dbReference type="AlphaFoldDB" id="A0A5J5FSX5"/>
<dbReference type="SUPFAM" id="SSF47005">
    <property type="entry name" value="Peripheral subunit-binding domain of 2-oxo acid dehydrogenase complex"/>
    <property type="match status" value="1"/>
</dbReference>
<dbReference type="SUPFAM" id="SSF51230">
    <property type="entry name" value="Single hybrid motif"/>
    <property type="match status" value="1"/>
</dbReference>
<dbReference type="Gene3D" id="2.40.50.100">
    <property type="match status" value="1"/>
</dbReference>
<dbReference type="Pfam" id="PF00364">
    <property type="entry name" value="Biotin_lipoyl"/>
    <property type="match status" value="1"/>
</dbReference>
<reference evidence="8 9" key="1">
    <citation type="submission" date="2019-09" db="EMBL/GenBank/DDBJ databases">
        <authorList>
            <person name="Li Y."/>
        </authorList>
    </citation>
    <scope>NUCLEOTIDE SEQUENCE [LARGE SCALE GENOMIC DNA]</scope>
    <source>
        <strain evidence="8 9">L3-3HA</strain>
    </source>
</reference>
<comment type="caution">
    <text evidence="8">The sequence shown here is derived from an EMBL/GenBank/DDBJ whole genome shotgun (WGS) entry which is preliminary data.</text>
</comment>
<dbReference type="InterPro" id="IPR004167">
    <property type="entry name" value="PSBD"/>
</dbReference>
<dbReference type="EC" id="2.3.1.-" evidence="4"/>
<dbReference type="InterPro" id="IPR036625">
    <property type="entry name" value="E3-bd_dom_sf"/>
</dbReference>
<keyword evidence="4" id="KW-0808">Transferase</keyword>
<keyword evidence="4" id="KW-0012">Acyltransferase</keyword>
<dbReference type="Pfam" id="PF00198">
    <property type="entry name" value="2-oxoacid_dh"/>
    <property type="match status" value="1"/>
</dbReference>
<dbReference type="RefSeq" id="WP_150436874.1">
    <property type="nucleotide sequence ID" value="NZ_VYKJ01000013.1"/>
</dbReference>
<dbReference type="InterPro" id="IPR001078">
    <property type="entry name" value="2-oxoacid_DH_actylTfrase"/>
</dbReference>
<evidence type="ECO:0000256" key="2">
    <source>
        <dbReference type="ARBA" id="ARBA00007317"/>
    </source>
</evidence>
<evidence type="ECO:0000259" key="6">
    <source>
        <dbReference type="PROSITE" id="PS50968"/>
    </source>
</evidence>
<protein>
    <recommendedName>
        <fullName evidence="4">Dihydrolipoamide acetyltransferase component of pyruvate dehydrogenase complex</fullName>
        <ecNumber evidence="4">2.3.1.-</ecNumber>
    </recommendedName>
</protein>
<dbReference type="PROSITE" id="PS51826">
    <property type="entry name" value="PSBD"/>
    <property type="match status" value="1"/>
</dbReference>
<dbReference type="PROSITE" id="PS50968">
    <property type="entry name" value="BIOTINYL_LIPOYL"/>
    <property type="match status" value="1"/>
</dbReference>
<dbReference type="CDD" id="cd06849">
    <property type="entry name" value="lipoyl_domain"/>
    <property type="match status" value="1"/>
</dbReference>
<comment type="similarity">
    <text evidence="2 4">Belongs to the 2-oxoacid dehydrogenase family.</text>
</comment>
<gene>
    <name evidence="8" type="ORF">FJU30_20695</name>
</gene>
<dbReference type="GO" id="GO:0016746">
    <property type="term" value="F:acyltransferase activity"/>
    <property type="evidence" value="ECO:0007669"/>
    <property type="project" value="UniProtKB-KW"/>
</dbReference>
<dbReference type="EMBL" id="VYKJ01000013">
    <property type="protein sequence ID" value="KAA8996630.1"/>
    <property type="molecule type" value="Genomic_DNA"/>
</dbReference>
<keyword evidence="9" id="KW-1185">Reference proteome</keyword>
<evidence type="ECO:0000313" key="8">
    <source>
        <dbReference type="EMBL" id="KAA8996630.1"/>
    </source>
</evidence>
<evidence type="ECO:0000256" key="3">
    <source>
        <dbReference type="ARBA" id="ARBA00022823"/>
    </source>
</evidence>
<dbReference type="PROSITE" id="PS00189">
    <property type="entry name" value="LIPOYL"/>
    <property type="match status" value="1"/>
</dbReference>
<dbReference type="OrthoDB" id="2086224at2"/>
<name>A0A5J5FSX5_9GAMM</name>
<dbReference type="Gene3D" id="3.30.559.10">
    <property type="entry name" value="Chloramphenicol acetyltransferase-like domain"/>
    <property type="match status" value="1"/>
</dbReference>
<feature type="domain" description="Peripheral subunit-binding (PSBD)" evidence="7">
    <location>
        <begin position="157"/>
        <end position="194"/>
    </location>
</feature>
<dbReference type="GO" id="GO:0006086">
    <property type="term" value="P:pyruvate decarboxylation to acetyl-CoA"/>
    <property type="evidence" value="ECO:0007669"/>
    <property type="project" value="InterPro"/>
</dbReference>
<dbReference type="InterPro" id="IPR011053">
    <property type="entry name" value="Single_hybrid_motif"/>
</dbReference>
<evidence type="ECO:0000256" key="1">
    <source>
        <dbReference type="ARBA" id="ARBA00001938"/>
    </source>
</evidence>
<evidence type="ECO:0000256" key="5">
    <source>
        <dbReference type="SAM" id="MobiDB-lite"/>
    </source>
</evidence>
<dbReference type="PANTHER" id="PTHR23151">
    <property type="entry name" value="DIHYDROLIPOAMIDE ACETYL/SUCCINYL-TRANSFERASE-RELATED"/>
    <property type="match status" value="1"/>
</dbReference>
<dbReference type="Pfam" id="PF02817">
    <property type="entry name" value="E3_binding"/>
    <property type="match status" value="1"/>
</dbReference>
<dbReference type="Gene3D" id="4.10.320.10">
    <property type="entry name" value="E3-binding domain"/>
    <property type="match status" value="2"/>
</dbReference>
<feature type="compositionally biased region" description="Low complexity" evidence="5">
    <location>
        <begin position="103"/>
        <end position="113"/>
    </location>
</feature>
<feature type="compositionally biased region" description="Low complexity" evidence="5">
    <location>
        <begin position="121"/>
        <end position="135"/>
    </location>
</feature>
<sequence>MSKIQTLEVPKWGLSMEEGMLSQWLIAQGARFNKGQEICEIETSKITNVLEAPFDGVLRRLLAQPGDTLPVGAALALCAEPEVTDAELDSYAAGLGKSEPAGAASESTAAVPSASPPAPAVTPALAAAPAAPAASGQRQPTRVPDSLRGDADYDRIDATSHARRLARRLGIDPGKVSGSGRGGRISVADIERAIVAAGGHVEPPARACAAGRPLRSLGDDGAVPATPLARRLAARLGINLLDCRRVGRVSRADVEAAAARFSAPTAQPVPTETPPAPEFVSEPLSMMRRTIASRLQTSKRNAPHFRLVVDLDLEPLLTLRQEINHGIAGVKVTVNDLLVKAAAQSLIAVPAMNVQYDEESHTLRRFSEADVAVAVALPSGLFTPILHAANRKTIGEISQQLHQLFTRTKAGTLRPEEFQGGTFCLSNLGMFGVRQFDAIINPPQCAILAVGAGELRPVARDGAIVARQTLTVSLSCDHRVIDGAVGATFLQELKRRVETPSLMLA</sequence>
<dbReference type="InterPro" id="IPR045257">
    <property type="entry name" value="E2/Pdx1"/>
</dbReference>
<evidence type="ECO:0000256" key="4">
    <source>
        <dbReference type="RuleBase" id="RU003423"/>
    </source>
</evidence>